<feature type="compositionally biased region" description="Basic and acidic residues" evidence="9">
    <location>
        <begin position="146"/>
        <end position="155"/>
    </location>
</feature>
<dbReference type="EMBL" id="OZ021744">
    <property type="protein sequence ID" value="CAK9311172.1"/>
    <property type="molecule type" value="Genomic_DNA"/>
</dbReference>
<keyword evidence="12" id="KW-1185">Reference proteome</keyword>
<protein>
    <recommendedName>
        <fullName evidence="13">Oleosin</fullName>
    </recommendedName>
</protein>
<evidence type="ECO:0000256" key="3">
    <source>
        <dbReference type="ARBA" id="ARBA00004502"/>
    </source>
</evidence>
<gene>
    <name evidence="11" type="ORF">CITCOLO1_LOCUS2822</name>
</gene>
<feature type="transmembrane region" description="Helical" evidence="10">
    <location>
        <begin position="75"/>
        <end position="99"/>
    </location>
</feature>
<dbReference type="PANTHER" id="PTHR33203">
    <property type="entry name" value="OLEOSIN"/>
    <property type="match status" value="1"/>
</dbReference>
<feature type="region of interest" description="Disordered" evidence="9">
    <location>
        <begin position="136"/>
        <end position="155"/>
    </location>
</feature>
<dbReference type="Proteomes" id="UP001642487">
    <property type="component" value="Chromosome 10"/>
</dbReference>
<name>A0ABP0XTU5_9ROSI</name>
<evidence type="ECO:0000256" key="5">
    <source>
        <dbReference type="ARBA" id="ARBA00022677"/>
    </source>
</evidence>
<evidence type="ECO:0000313" key="11">
    <source>
        <dbReference type="EMBL" id="CAK9311172.1"/>
    </source>
</evidence>
<comment type="subcellular location">
    <subcellularLocation>
        <location evidence="3">Lipid droplet</location>
    </subcellularLocation>
    <subcellularLocation>
        <location evidence="2">Membrane</location>
        <topology evidence="2">Multi-pass membrane protein</topology>
    </subcellularLocation>
</comment>
<feature type="region of interest" description="Disordered" evidence="9">
    <location>
        <begin position="1"/>
        <end position="22"/>
    </location>
</feature>
<dbReference type="PANTHER" id="PTHR33203:SF25">
    <property type="entry name" value="OLEOSIN 18.5 KDA"/>
    <property type="match status" value="1"/>
</dbReference>
<evidence type="ECO:0000256" key="8">
    <source>
        <dbReference type="ARBA" id="ARBA00023136"/>
    </source>
</evidence>
<comment type="similarity">
    <text evidence="4">Belongs to the oleosin family.</text>
</comment>
<proteinExistence type="inferred from homology"/>
<feature type="transmembrane region" description="Helical" evidence="10">
    <location>
        <begin position="38"/>
        <end position="63"/>
    </location>
</feature>
<accession>A0ABP0XTU5</accession>
<evidence type="ECO:0000256" key="1">
    <source>
        <dbReference type="ARBA" id="ARBA00002582"/>
    </source>
</evidence>
<dbReference type="Pfam" id="PF01277">
    <property type="entry name" value="Oleosin"/>
    <property type="match status" value="1"/>
</dbReference>
<keyword evidence="8 10" id="KW-0472">Membrane</keyword>
<organism evidence="11 12">
    <name type="scientific">Citrullus colocynthis</name>
    <name type="common">colocynth</name>
    <dbReference type="NCBI Taxonomy" id="252529"/>
    <lineage>
        <taxon>Eukaryota</taxon>
        <taxon>Viridiplantae</taxon>
        <taxon>Streptophyta</taxon>
        <taxon>Embryophyta</taxon>
        <taxon>Tracheophyta</taxon>
        <taxon>Spermatophyta</taxon>
        <taxon>Magnoliopsida</taxon>
        <taxon>eudicotyledons</taxon>
        <taxon>Gunneridae</taxon>
        <taxon>Pentapetalae</taxon>
        <taxon>rosids</taxon>
        <taxon>fabids</taxon>
        <taxon>Cucurbitales</taxon>
        <taxon>Cucurbitaceae</taxon>
        <taxon>Benincaseae</taxon>
        <taxon>Citrullus</taxon>
    </lineage>
</organism>
<evidence type="ECO:0000256" key="10">
    <source>
        <dbReference type="SAM" id="Phobius"/>
    </source>
</evidence>
<keyword evidence="5" id="KW-0551">Lipid droplet</keyword>
<evidence type="ECO:0000256" key="4">
    <source>
        <dbReference type="ARBA" id="ARBA00010858"/>
    </source>
</evidence>
<evidence type="ECO:0008006" key="13">
    <source>
        <dbReference type="Google" id="ProtNLM"/>
    </source>
</evidence>
<dbReference type="InterPro" id="IPR000136">
    <property type="entry name" value="Oleosin"/>
</dbReference>
<keyword evidence="7 10" id="KW-1133">Transmembrane helix</keyword>
<evidence type="ECO:0000256" key="6">
    <source>
        <dbReference type="ARBA" id="ARBA00022692"/>
    </source>
</evidence>
<evidence type="ECO:0000256" key="7">
    <source>
        <dbReference type="ARBA" id="ARBA00022989"/>
    </source>
</evidence>
<evidence type="ECO:0000256" key="2">
    <source>
        <dbReference type="ARBA" id="ARBA00004141"/>
    </source>
</evidence>
<reference evidence="11 12" key="1">
    <citation type="submission" date="2024-03" db="EMBL/GenBank/DDBJ databases">
        <authorList>
            <person name="Gkanogiannis A."/>
            <person name="Becerra Lopez-Lavalle L."/>
        </authorList>
    </citation>
    <scope>NUCLEOTIDE SEQUENCE [LARGE SCALE GENOMIC DNA]</scope>
</reference>
<comment type="function">
    <text evidence="1">May have a structural role to stabilize the lipid body during desiccation of the seed by preventing coalescence of the oil. Probably interacts with both lipid and phospholipid moieties of lipid bodies. May also provide recognition signals for specific lipase anchorage in lipolysis during seedling growth.</text>
</comment>
<evidence type="ECO:0000313" key="12">
    <source>
        <dbReference type="Proteomes" id="UP001642487"/>
    </source>
</evidence>
<evidence type="ECO:0000256" key="9">
    <source>
        <dbReference type="SAM" id="MobiDB-lite"/>
    </source>
</evidence>
<sequence length="155" mass="16656">MAEFRNPQYSKPRHSSDQLPRSHKVVKAATAVTTGTSLLVLSGLVMAGTVIGLAVITPLLVIFSPVLVPAVTTASLLILGFLASGGFGVAAVVVLLWFFRYVGRGGGNGGEYLPEKSRFRFAVKLKNLGKRTKIGQPKEASAAMDINKDEDWRRD</sequence>
<keyword evidence="6 10" id="KW-0812">Transmembrane</keyword>